<name>A0A1H9VTM7_9ACTN</name>
<organism evidence="3 4">
    <name type="scientific">Streptomyces qinglanensis</name>
    <dbReference type="NCBI Taxonomy" id="943816"/>
    <lineage>
        <taxon>Bacteria</taxon>
        <taxon>Bacillati</taxon>
        <taxon>Actinomycetota</taxon>
        <taxon>Actinomycetes</taxon>
        <taxon>Kitasatosporales</taxon>
        <taxon>Streptomycetaceae</taxon>
        <taxon>Streptomyces</taxon>
    </lineage>
</organism>
<feature type="transmembrane region" description="Helical" evidence="2">
    <location>
        <begin position="49"/>
        <end position="70"/>
    </location>
</feature>
<keyword evidence="2" id="KW-0812">Transmembrane</keyword>
<evidence type="ECO:0000313" key="4">
    <source>
        <dbReference type="Proteomes" id="UP000182841"/>
    </source>
</evidence>
<dbReference type="AlphaFoldDB" id="A0A1H9VTM7"/>
<feature type="transmembrane region" description="Helical" evidence="2">
    <location>
        <begin position="216"/>
        <end position="237"/>
    </location>
</feature>
<dbReference type="OrthoDB" id="4216285at2"/>
<sequence>MLTLRLTLTATPAALLLRLLLLCASAAGGLLLLAALSYALEHPGHRAAVLMRLLWCLIPLAATAHLAVVLGRTEPRAETRLGLHTAGLGPARLPLLAARTAAVPALAGSALTLLLTVRGGVGSAGGSLSVLNLSRPSAAVLPLQGPPLPVPAAVTLLSALPVAAALAAAWGARAGAAAPAPEDSWRSADGRGAVDSARRRDGTETSRRAELLRSTLQAASGLLTGTAGLLLAAYAARTSGGAWDLAEHPGEVAGSPFAAAWTLIGVGLVVAGPGLVALSGHLLGAARPGPVRLLAGRSLVREASFLGRPLGGLSAVAAALVAVFRARPAGEWVPAPGPLVAVAAALTGCCAAAAGLAALARVRRARAPVRELLERLGAPRQLGRGVALLRAASVAAVYAPLAAAAGLFTALPPG</sequence>
<keyword evidence="2" id="KW-1133">Transmembrane helix</keyword>
<protein>
    <submittedName>
        <fullName evidence="3">Uncharacterized protein</fullName>
    </submittedName>
</protein>
<evidence type="ECO:0000256" key="2">
    <source>
        <dbReference type="SAM" id="Phobius"/>
    </source>
</evidence>
<evidence type="ECO:0000313" key="3">
    <source>
        <dbReference type="EMBL" id="SES25076.1"/>
    </source>
</evidence>
<dbReference type="STRING" id="943816.AN217_22475"/>
<dbReference type="Proteomes" id="UP000182841">
    <property type="component" value="Unassembled WGS sequence"/>
</dbReference>
<feature type="transmembrane region" description="Helical" evidence="2">
    <location>
        <begin position="257"/>
        <end position="284"/>
    </location>
</feature>
<feature type="compositionally biased region" description="Basic and acidic residues" evidence="1">
    <location>
        <begin position="196"/>
        <end position="207"/>
    </location>
</feature>
<keyword evidence="2" id="KW-0472">Membrane</keyword>
<dbReference type="RefSeq" id="WP_075002523.1">
    <property type="nucleotide sequence ID" value="NZ_FOGO01000013.1"/>
</dbReference>
<proteinExistence type="predicted"/>
<feature type="region of interest" description="Disordered" evidence="1">
    <location>
        <begin position="180"/>
        <end position="207"/>
    </location>
</feature>
<dbReference type="EMBL" id="FOGO01000013">
    <property type="protein sequence ID" value="SES25076.1"/>
    <property type="molecule type" value="Genomic_DNA"/>
</dbReference>
<accession>A0A1H9VTM7</accession>
<evidence type="ECO:0000256" key="1">
    <source>
        <dbReference type="SAM" id="MobiDB-lite"/>
    </source>
</evidence>
<feature type="transmembrane region" description="Helical" evidence="2">
    <location>
        <begin position="338"/>
        <end position="360"/>
    </location>
</feature>
<keyword evidence="4" id="KW-1185">Reference proteome</keyword>
<feature type="transmembrane region" description="Helical" evidence="2">
    <location>
        <begin position="387"/>
        <end position="411"/>
    </location>
</feature>
<feature type="transmembrane region" description="Helical" evidence="2">
    <location>
        <begin position="305"/>
        <end position="326"/>
    </location>
</feature>
<reference evidence="4" key="1">
    <citation type="submission" date="2016-10" db="EMBL/GenBank/DDBJ databases">
        <authorList>
            <person name="Varghese N."/>
            <person name="Submissions S."/>
        </authorList>
    </citation>
    <scope>NUCLEOTIDE SEQUENCE [LARGE SCALE GENOMIC DNA]</scope>
    <source>
        <strain evidence="4">CGMCC 4.6825</strain>
    </source>
</reference>
<gene>
    <name evidence="3" type="ORF">SAMN05421870_113128</name>
</gene>